<dbReference type="AlphaFoldDB" id="A0A563VWF5"/>
<sequence>MLNKTLSLNTKNNQVKKYVATKDTVNLITRCQ</sequence>
<reference evidence="1 2" key="1">
    <citation type="submission" date="2019-01" db="EMBL/GenBank/DDBJ databases">
        <authorList>
            <person name="Brito A."/>
        </authorList>
    </citation>
    <scope>NUCLEOTIDE SEQUENCE [LARGE SCALE GENOMIC DNA]</scope>
    <source>
        <strain evidence="1">1</strain>
    </source>
</reference>
<organism evidence="1 2">
    <name type="scientific">Hyella patelloides LEGE 07179</name>
    <dbReference type="NCBI Taxonomy" id="945734"/>
    <lineage>
        <taxon>Bacteria</taxon>
        <taxon>Bacillati</taxon>
        <taxon>Cyanobacteriota</taxon>
        <taxon>Cyanophyceae</taxon>
        <taxon>Pleurocapsales</taxon>
        <taxon>Hyellaceae</taxon>
        <taxon>Hyella</taxon>
    </lineage>
</organism>
<protein>
    <submittedName>
        <fullName evidence="1">Uncharacterized protein</fullName>
    </submittedName>
</protein>
<dbReference type="EMBL" id="CAACVJ010000297">
    <property type="protein sequence ID" value="VEP15750.1"/>
    <property type="molecule type" value="Genomic_DNA"/>
</dbReference>
<accession>A0A563VWF5</accession>
<proteinExistence type="predicted"/>
<evidence type="ECO:0000313" key="1">
    <source>
        <dbReference type="EMBL" id="VEP15750.1"/>
    </source>
</evidence>
<keyword evidence="2" id="KW-1185">Reference proteome</keyword>
<evidence type="ECO:0000313" key="2">
    <source>
        <dbReference type="Proteomes" id="UP000320055"/>
    </source>
</evidence>
<name>A0A563VWF5_9CYAN</name>
<dbReference type="Proteomes" id="UP000320055">
    <property type="component" value="Unassembled WGS sequence"/>
</dbReference>
<gene>
    <name evidence="1" type="ORF">H1P_3660009</name>
</gene>